<organism evidence="1 2">
    <name type="scientific">Spirosoma terrae</name>
    <dbReference type="NCBI Taxonomy" id="1968276"/>
    <lineage>
        <taxon>Bacteria</taxon>
        <taxon>Pseudomonadati</taxon>
        <taxon>Bacteroidota</taxon>
        <taxon>Cytophagia</taxon>
        <taxon>Cytophagales</taxon>
        <taxon>Cytophagaceae</taxon>
        <taxon>Spirosoma</taxon>
    </lineage>
</organism>
<name>A0A6L9LFA1_9BACT</name>
<dbReference type="RefSeq" id="WP_163947221.1">
    <property type="nucleotide sequence ID" value="NZ_JAAFZH010000004.1"/>
</dbReference>
<dbReference type="AlphaFoldDB" id="A0A6L9LFA1"/>
<keyword evidence="2" id="KW-1185">Reference proteome</keyword>
<evidence type="ECO:0000313" key="1">
    <source>
        <dbReference type="EMBL" id="NDU95359.1"/>
    </source>
</evidence>
<reference evidence="1 2" key="1">
    <citation type="submission" date="2020-02" db="EMBL/GenBank/DDBJ databases">
        <title>Draft genome sequence of two Spirosoma agri KCTC 52727 and Spirosoma terrae KCTC 52035.</title>
        <authorList>
            <person name="Rojas J."/>
            <person name="Ambika Manirajan B."/>
            <person name="Suarez C."/>
            <person name="Ratering S."/>
            <person name="Schnell S."/>
        </authorList>
    </citation>
    <scope>NUCLEOTIDE SEQUENCE [LARGE SCALE GENOMIC DNA]</scope>
    <source>
        <strain evidence="1 2">KCTC 52035</strain>
    </source>
</reference>
<protein>
    <submittedName>
        <fullName evidence="1">Uncharacterized protein</fullName>
    </submittedName>
</protein>
<evidence type="ECO:0000313" key="2">
    <source>
        <dbReference type="Proteomes" id="UP000474175"/>
    </source>
</evidence>
<sequence length="121" mass="13597">MDFTVNRSGPGKRERLTLTNSIVGNGEMKNIGKAIHSPYQLKFVRQYADQHPPVADSIEHPLLRSIEIADIDGSLTRKLTSELTGNFSIRFPYTTALKKIDFYSVTPDKGTIKIHTIQIKP</sequence>
<dbReference type="EMBL" id="JAAFZH010000004">
    <property type="protein sequence ID" value="NDU95359.1"/>
    <property type="molecule type" value="Genomic_DNA"/>
</dbReference>
<gene>
    <name evidence="1" type="ORF">GK108_10790</name>
</gene>
<proteinExistence type="predicted"/>
<accession>A0A6L9LFA1</accession>
<dbReference type="Proteomes" id="UP000474175">
    <property type="component" value="Unassembled WGS sequence"/>
</dbReference>
<comment type="caution">
    <text evidence="1">The sequence shown here is derived from an EMBL/GenBank/DDBJ whole genome shotgun (WGS) entry which is preliminary data.</text>
</comment>